<evidence type="ECO:0000256" key="2">
    <source>
        <dbReference type="ARBA" id="ARBA00010621"/>
    </source>
</evidence>
<evidence type="ECO:0000256" key="9">
    <source>
        <dbReference type="ARBA" id="ARBA00023136"/>
    </source>
</evidence>
<name>A0A1G6EI84_9HYPH</name>
<keyword evidence="9 14" id="KW-0472">Membrane</keyword>
<dbReference type="AlphaFoldDB" id="A0A1G6EI84"/>
<dbReference type="InterPro" id="IPR003824">
    <property type="entry name" value="UppP"/>
</dbReference>
<feature type="transmembrane region" description="Helical" evidence="14">
    <location>
        <begin position="216"/>
        <end position="238"/>
    </location>
</feature>
<evidence type="ECO:0000256" key="1">
    <source>
        <dbReference type="ARBA" id="ARBA00004651"/>
    </source>
</evidence>
<evidence type="ECO:0000256" key="14">
    <source>
        <dbReference type="HAMAP-Rule" id="MF_01006"/>
    </source>
</evidence>
<dbReference type="GO" id="GO:0046677">
    <property type="term" value="P:response to antibiotic"/>
    <property type="evidence" value="ECO:0007669"/>
    <property type="project" value="UniProtKB-UniRule"/>
</dbReference>
<evidence type="ECO:0000256" key="6">
    <source>
        <dbReference type="ARBA" id="ARBA00022692"/>
    </source>
</evidence>
<dbReference type="GO" id="GO:0071555">
    <property type="term" value="P:cell wall organization"/>
    <property type="evidence" value="ECO:0007669"/>
    <property type="project" value="UniProtKB-KW"/>
</dbReference>
<dbReference type="RefSeq" id="WP_090880714.1">
    <property type="nucleotide sequence ID" value="NZ_FMXQ01000012.1"/>
</dbReference>
<keyword evidence="10 14" id="KW-0046">Antibiotic resistance</keyword>
<dbReference type="GO" id="GO:0050380">
    <property type="term" value="F:undecaprenyl-diphosphatase activity"/>
    <property type="evidence" value="ECO:0007669"/>
    <property type="project" value="UniProtKB-UniRule"/>
</dbReference>
<accession>A0A1G6EI84</accession>
<evidence type="ECO:0000256" key="12">
    <source>
        <dbReference type="ARBA" id="ARBA00032932"/>
    </source>
</evidence>
<keyword evidence="5 14" id="KW-1003">Cell membrane</keyword>
<proteinExistence type="inferred from homology"/>
<organism evidence="15 16">
    <name type="scientific">Bauldia litoralis</name>
    <dbReference type="NCBI Taxonomy" id="665467"/>
    <lineage>
        <taxon>Bacteria</taxon>
        <taxon>Pseudomonadati</taxon>
        <taxon>Pseudomonadota</taxon>
        <taxon>Alphaproteobacteria</taxon>
        <taxon>Hyphomicrobiales</taxon>
        <taxon>Kaistiaceae</taxon>
        <taxon>Bauldia</taxon>
    </lineage>
</organism>
<dbReference type="OrthoDB" id="9808289at2"/>
<feature type="transmembrane region" description="Helical" evidence="14">
    <location>
        <begin position="184"/>
        <end position="204"/>
    </location>
</feature>
<keyword evidence="8 14" id="KW-1133">Transmembrane helix</keyword>
<dbReference type="GO" id="GO:0009252">
    <property type="term" value="P:peptidoglycan biosynthetic process"/>
    <property type="evidence" value="ECO:0007669"/>
    <property type="project" value="UniProtKB-KW"/>
</dbReference>
<evidence type="ECO:0000256" key="4">
    <source>
        <dbReference type="ARBA" id="ARBA00021581"/>
    </source>
</evidence>
<gene>
    <name evidence="14" type="primary">uppP</name>
    <name evidence="15" type="ORF">SAMN02982931_04556</name>
</gene>
<dbReference type="PANTHER" id="PTHR30622:SF3">
    <property type="entry name" value="UNDECAPRENYL-DIPHOSPHATASE"/>
    <property type="match status" value="1"/>
</dbReference>
<comment type="miscellaneous">
    <text evidence="14">Bacitracin is thought to be involved in the inhibition of peptidoglycan synthesis by sequestering undecaprenyl diphosphate, thereby reducing the pool of lipid carrier available.</text>
</comment>
<evidence type="ECO:0000256" key="8">
    <source>
        <dbReference type="ARBA" id="ARBA00022989"/>
    </source>
</evidence>
<sequence>MDGTSIIDALILGIIEGLTEFIPVSSTGHILLAGRALGFENPGKMFEVLIQLGAILAILVVYAGRLIQLVRTLPSDPTSRRFVAAVFLAFLPAAVLGVLGHRIIKEVFFESPALISTMLIVGGVILLIVDRIRFEPRYHDVKEFPLWLALRIGFFQCLALVPGVSRSGATIVGSLLMGTDKRSAAEFSFYLAMPTMAGAFAYDLYQNRALVTGDELMLVAIGFAAAFVAAILVVRSLLDFVSRHGYALFGWWRIVVGLLGLYFFVYRA</sequence>
<comment type="subcellular location">
    <subcellularLocation>
        <location evidence="1 14">Cell membrane</location>
        <topology evidence="1 14">Multi-pass membrane protein</topology>
    </subcellularLocation>
</comment>
<evidence type="ECO:0000256" key="7">
    <source>
        <dbReference type="ARBA" id="ARBA00022801"/>
    </source>
</evidence>
<feature type="transmembrane region" description="Helical" evidence="14">
    <location>
        <begin position="244"/>
        <end position="265"/>
    </location>
</feature>
<feature type="transmembrane region" description="Helical" evidence="14">
    <location>
        <begin position="48"/>
        <end position="70"/>
    </location>
</feature>
<dbReference type="HAMAP" id="MF_01006">
    <property type="entry name" value="Undec_diphosphatase"/>
    <property type="match status" value="1"/>
</dbReference>
<keyword evidence="7 14" id="KW-0378">Hydrolase</keyword>
<comment type="similarity">
    <text evidence="2 14">Belongs to the UppP family.</text>
</comment>
<feature type="transmembrane region" description="Helical" evidence="14">
    <location>
        <begin position="82"/>
        <end position="101"/>
    </location>
</feature>
<dbReference type="Proteomes" id="UP000199071">
    <property type="component" value="Unassembled WGS sequence"/>
</dbReference>
<dbReference type="STRING" id="665467.SAMN02982931_04556"/>
<dbReference type="PANTHER" id="PTHR30622">
    <property type="entry name" value="UNDECAPRENYL-DIPHOSPHATASE"/>
    <property type="match status" value="1"/>
</dbReference>
<keyword evidence="6 14" id="KW-0812">Transmembrane</keyword>
<comment type="catalytic activity">
    <reaction evidence="13 14">
        <text>di-trans,octa-cis-undecaprenyl diphosphate + H2O = di-trans,octa-cis-undecaprenyl phosphate + phosphate + H(+)</text>
        <dbReference type="Rhea" id="RHEA:28094"/>
        <dbReference type="ChEBI" id="CHEBI:15377"/>
        <dbReference type="ChEBI" id="CHEBI:15378"/>
        <dbReference type="ChEBI" id="CHEBI:43474"/>
        <dbReference type="ChEBI" id="CHEBI:58405"/>
        <dbReference type="ChEBI" id="CHEBI:60392"/>
        <dbReference type="EC" id="3.6.1.27"/>
    </reaction>
</comment>
<comment type="function">
    <text evidence="14">Catalyzes the dephosphorylation of undecaprenyl diphosphate (UPP). Confers resistance to bacitracin.</text>
</comment>
<dbReference type="GO" id="GO:0005886">
    <property type="term" value="C:plasma membrane"/>
    <property type="evidence" value="ECO:0007669"/>
    <property type="project" value="UniProtKB-SubCell"/>
</dbReference>
<evidence type="ECO:0000256" key="3">
    <source>
        <dbReference type="ARBA" id="ARBA00012374"/>
    </source>
</evidence>
<dbReference type="EMBL" id="FMXQ01000012">
    <property type="protein sequence ID" value="SDB57072.1"/>
    <property type="molecule type" value="Genomic_DNA"/>
</dbReference>
<dbReference type="NCBIfam" id="NF001390">
    <property type="entry name" value="PRK00281.1-4"/>
    <property type="match status" value="1"/>
</dbReference>
<dbReference type="Pfam" id="PF02673">
    <property type="entry name" value="BacA"/>
    <property type="match status" value="1"/>
</dbReference>
<reference evidence="15 16" key="1">
    <citation type="submission" date="2016-10" db="EMBL/GenBank/DDBJ databases">
        <authorList>
            <person name="de Groot N.N."/>
        </authorList>
    </citation>
    <scope>NUCLEOTIDE SEQUENCE [LARGE SCALE GENOMIC DNA]</scope>
    <source>
        <strain evidence="15 16">ATCC 35022</strain>
    </source>
</reference>
<keyword evidence="14" id="KW-0573">Peptidoglycan synthesis</keyword>
<dbReference type="NCBIfam" id="NF001389">
    <property type="entry name" value="PRK00281.1-2"/>
    <property type="match status" value="1"/>
</dbReference>
<keyword evidence="16" id="KW-1185">Reference proteome</keyword>
<evidence type="ECO:0000256" key="13">
    <source>
        <dbReference type="ARBA" id="ARBA00047594"/>
    </source>
</evidence>
<keyword evidence="14" id="KW-0133">Cell shape</keyword>
<feature type="transmembrane region" description="Helical" evidence="14">
    <location>
        <begin position="144"/>
        <end position="164"/>
    </location>
</feature>
<feature type="transmembrane region" description="Helical" evidence="14">
    <location>
        <begin position="113"/>
        <end position="132"/>
    </location>
</feature>
<evidence type="ECO:0000313" key="16">
    <source>
        <dbReference type="Proteomes" id="UP000199071"/>
    </source>
</evidence>
<evidence type="ECO:0000256" key="5">
    <source>
        <dbReference type="ARBA" id="ARBA00022475"/>
    </source>
</evidence>
<evidence type="ECO:0000313" key="15">
    <source>
        <dbReference type="EMBL" id="SDB57072.1"/>
    </source>
</evidence>
<dbReference type="EC" id="3.6.1.27" evidence="3 14"/>
<dbReference type="NCBIfam" id="TIGR00753">
    <property type="entry name" value="undec_PP_bacA"/>
    <property type="match status" value="1"/>
</dbReference>
<keyword evidence="14" id="KW-0961">Cell wall biogenesis/degradation</keyword>
<protein>
    <recommendedName>
        <fullName evidence="4 14">Undecaprenyl-diphosphatase</fullName>
        <ecNumber evidence="3 14">3.6.1.27</ecNumber>
    </recommendedName>
    <alternativeName>
        <fullName evidence="12 14">Bacitracin resistance protein</fullName>
    </alternativeName>
    <alternativeName>
        <fullName evidence="11 14">Undecaprenyl pyrophosphate phosphatase</fullName>
    </alternativeName>
</protein>
<dbReference type="GO" id="GO:0008360">
    <property type="term" value="P:regulation of cell shape"/>
    <property type="evidence" value="ECO:0007669"/>
    <property type="project" value="UniProtKB-KW"/>
</dbReference>
<evidence type="ECO:0000256" key="11">
    <source>
        <dbReference type="ARBA" id="ARBA00032707"/>
    </source>
</evidence>
<evidence type="ECO:0000256" key="10">
    <source>
        <dbReference type="ARBA" id="ARBA00023251"/>
    </source>
</evidence>